<proteinExistence type="predicted"/>
<dbReference type="AlphaFoldDB" id="A0A4R5FPW0"/>
<evidence type="ECO:0000259" key="3">
    <source>
        <dbReference type="Pfam" id="PF01408"/>
    </source>
</evidence>
<protein>
    <submittedName>
        <fullName evidence="5">Gfo/Idh/MocA family oxidoreductase</fullName>
    </submittedName>
</protein>
<keyword evidence="1" id="KW-0560">Oxidoreductase</keyword>
<evidence type="ECO:0000313" key="6">
    <source>
        <dbReference type="Proteomes" id="UP000295136"/>
    </source>
</evidence>
<evidence type="ECO:0000256" key="2">
    <source>
        <dbReference type="SAM" id="MobiDB-lite"/>
    </source>
</evidence>
<feature type="domain" description="GFO/IDH/MocA-like oxidoreductase" evidence="4">
    <location>
        <begin position="181"/>
        <end position="315"/>
    </location>
</feature>
<evidence type="ECO:0000256" key="1">
    <source>
        <dbReference type="ARBA" id="ARBA00023002"/>
    </source>
</evidence>
<dbReference type="EMBL" id="SMLD01000030">
    <property type="protein sequence ID" value="TDE54698.1"/>
    <property type="molecule type" value="Genomic_DNA"/>
</dbReference>
<dbReference type="Pfam" id="PF01408">
    <property type="entry name" value="GFO_IDH_MocA"/>
    <property type="match status" value="1"/>
</dbReference>
<dbReference type="InterPro" id="IPR050463">
    <property type="entry name" value="Gfo/Idh/MocA_oxidrdct_glycsds"/>
</dbReference>
<gene>
    <name evidence="5" type="ORF">E1295_14340</name>
</gene>
<dbReference type="PANTHER" id="PTHR43818">
    <property type="entry name" value="BCDNA.GH03377"/>
    <property type="match status" value="1"/>
</dbReference>
<evidence type="ECO:0000313" key="5">
    <source>
        <dbReference type="EMBL" id="TDE54698.1"/>
    </source>
</evidence>
<dbReference type="Gene3D" id="3.30.360.10">
    <property type="entry name" value="Dihydrodipicolinate Reductase, domain 2"/>
    <property type="match status" value="1"/>
</dbReference>
<feature type="compositionally biased region" description="Basic residues" evidence="2">
    <location>
        <begin position="31"/>
        <end position="48"/>
    </location>
</feature>
<accession>A0A4R5FPW0</accession>
<dbReference type="Pfam" id="PF22725">
    <property type="entry name" value="GFO_IDH_MocA_C3"/>
    <property type="match status" value="1"/>
</dbReference>
<dbReference type="InterPro" id="IPR036291">
    <property type="entry name" value="NAD(P)-bd_dom_sf"/>
</dbReference>
<dbReference type="SUPFAM" id="SSF55347">
    <property type="entry name" value="Glyceraldehyde-3-phosphate dehydrogenase-like, C-terminal domain"/>
    <property type="match status" value="1"/>
</dbReference>
<sequence length="416" mass="43241">MGPVAPRGDLAGHLDPALGQGTDLRRDPRAQRRRAPARQRAHRHRKGHGVGEPVNVGVVGCGAISAQYFRTIERLPQVRLVAVADLDPDRAGEAVRPYPGTDVLGVAELMADPRIDVVLNLTVPAAHAEIALQAIAAGKDVYCEKPLAANVADAARVLRAAGEAGVRVGCAPDTVLGTGTQTARMAIDHGLIGRPVAATATMLTPGHERWHPNPDFYYAPGGGPLLDMGPYYVTCLVTLLGPVTRVVGASGRTRAKRTIGSGPRQGEEVPVKVDTHVTGVLVHESGALSTLVMSFDGVATRSPNIEVHGEKGSLVVPDPNHFDGAVLASVLGEEGWRELPVSAGYVEAGRGVGLADLASAGSGAEPRAGGSLAFHVLDVMESLLDAARSGTAVTLASTCERPLPVPLRPLAGELDR</sequence>
<dbReference type="Proteomes" id="UP000295136">
    <property type="component" value="Unassembled WGS sequence"/>
</dbReference>
<dbReference type="SUPFAM" id="SSF51735">
    <property type="entry name" value="NAD(P)-binding Rossmann-fold domains"/>
    <property type="match status" value="1"/>
</dbReference>
<feature type="domain" description="Gfo/Idh/MocA-like oxidoreductase N-terminal" evidence="3">
    <location>
        <begin position="54"/>
        <end position="169"/>
    </location>
</feature>
<feature type="region of interest" description="Disordered" evidence="2">
    <location>
        <begin position="1"/>
        <end position="51"/>
    </location>
</feature>
<dbReference type="Gene3D" id="3.40.50.720">
    <property type="entry name" value="NAD(P)-binding Rossmann-like Domain"/>
    <property type="match status" value="1"/>
</dbReference>
<dbReference type="InterPro" id="IPR000683">
    <property type="entry name" value="Gfo/Idh/MocA-like_OxRdtase_N"/>
</dbReference>
<organism evidence="5 6">
    <name type="scientific">Nonomuraea mesophila</name>
    <dbReference type="NCBI Taxonomy" id="2530382"/>
    <lineage>
        <taxon>Bacteria</taxon>
        <taxon>Bacillati</taxon>
        <taxon>Actinomycetota</taxon>
        <taxon>Actinomycetes</taxon>
        <taxon>Streptosporangiales</taxon>
        <taxon>Streptosporangiaceae</taxon>
        <taxon>Nonomuraea</taxon>
    </lineage>
</organism>
<name>A0A4R5FPW0_9ACTN</name>
<reference evidence="5 6" key="1">
    <citation type="submission" date="2019-03" db="EMBL/GenBank/DDBJ databases">
        <title>Draft genome sequences of novel Actinobacteria.</title>
        <authorList>
            <person name="Sahin N."/>
            <person name="Ay H."/>
            <person name="Saygin H."/>
        </authorList>
    </citation>
    <scope>NUCLEOTIDE SEQUENCE [LARGE SCALE GENOMIC DNA]</scope>
    <source>
        <strain evidence="5 6">6K102</strain>
    </source>
</reference>
<comment type="caution">
    <text evidence="5">The sequence shown here is derived from an EMBL/GenBank/DDBJ whole genome shotgun (WGS) entry which is preliminary data.</text>
</comment>
<dbReference type="GO" id="GO:0000166">
    <property type="term" value="F:nucleotide binding"/>
    <property type="evidence" value="ECO:0007669"/>
    <property type="project" value="InterPro"/>
</dbReference>
<dbReference type="GO" id="GO:0016491">
    <property type="term" value="F:oxidoreductase activity"/>
    <property type="evidence" value="ECO:0007669"/>
    <property type="project" value="UniProtKB-KW"/>
</dbReference>
<dbReference type="InterPro" id="IPR055170">
    <property type="entry name" value="GFO_IDH_MocA-like_dom"/>
</dbReference>
<evidence type="ECO:0000259" key="4">
    <source>
        <dbReference type="Pfam" id="PF22725"/>
    </source>
</evidence>
<dbReference type="PANTHER" id="PTHR43818:SF11">
    <property type="entry name" value="BCDNA.GH03377"/>
    <property type="match status" value="1"/>
</dbReference>
<keyword evidence="6" id="KW-1185">Reference proteome</keyword>